<protein>
    <submittedName>
        <fullName evidence="1">Uncharacterized protein</fullName>
    </submittedName>
</protein>
<dbReference type="EMBL" id="LR798325">
    <property type="protein sequence ID" value="CAB5223939.1"/>
    <property type="molecule type" value="Genomic_DNA"/>
</dbReference>
<organism evidence="1">
    <name type="scientific">uncultured Caudovirales phage</name>
    <dbReference type="NCBI Taxonomy" id="2100421"/>
    <lineage>
        <taxon>Viruses</taxon>
        <taxon>Duplodnaviria</taxon>
        <taxon>Heunggongvirae</taxon>
        <taxon>Uroviricota</taxon>
        <taxon>Caudoviricetes</taxon>
        <taxon>Peduoviridae</taxon>
        <taxon>Maltschvirus</taxon>
        <taxon>Maltschvirus maltsch</taxon>
    </lineage>
</organism>
<sequence>MPQPNANELKDDFLSRCMGDEKALNDFPDEAQRYAVCSSLWDESRMTALTKYRQAFAEDSYSDYPDSVRNNARRGIELNKELGNKCATQVGKVRGQQLANQEPISIDTIKRMYSYLSRAEPNFGDAAPEDCAYVSFLLWGGKTGLDWAESKLKGLNII</sequence>
<reference evidence="1" key="1">
    <citation type="submission" date="2020-05" db="EMBL/GenBank/DDBJ databases">
        <authorList>
            <person name="Chiriac C."/>
            <person name="Salcher M."/>
            <person name="Ghai R."/>
            <person name="Kavagutti S V."/>
        </authorList>
    </citation>
    <scope>NUCLEOTIDE SEQUENCE</scope>
</reference>
<evidence type="ECO:0000313" key="1">
    <source>
        <dbReference type="EMBL" id="CAB5223939.1"/>
    </source>
</evidence>
<accession>A0A6J7X0P7</accession>
<gene>
    <name evidence="1" type="ORF">UFOVP391_16</name>
</gene>
<proteinExistence type="predicted"/>
<name>A0A6J7X0P7_9CAUD</name>